<dbReference type="InterPro" id="IPR013783">
    <property type="entry name" value="Ig-like_fold"/>
</dbReference>
<proteinExistence type="predicted"/>
<feature type="domain" description="Fibronectin type-III" evidence="2">
    <location>
        <begin position="375"/>
        <end position="466"/>
    </location>
</feature>
<dbReference type="PROSITE" id="PS50853">
    <property type="entry name" value="FN3"/>
    <property type="match status" value="4"/>
</dbReference>
<evidence type="ECO:0000256" key="1">
    <source>
        <dbReference type="SAM" id="SignalP"/>
    </source>
</evidence>
<dbReference type="Proteomes" id="UP001464555">
    <property type="component" value="Unassembled WGS sequence"/>
</dbReference>
<dbReference type="SMART" id="SM00060">
    <property type="entry name" value="FN3"/>
    <property type="match status" value="5"/>
</dbReference>
<keyword evidence="4" id="KW-1185">Reference proteome</keyword>
<feature type="chain" id="PRO_5046906866" evidence="1">
    <location>
        <begin position="27"/>
        <end position="1758"/>
    </location>
</feature>
<dbReference type="InterPro" id="IPR036116">
    <property type="entry name" value="FN3_sf"/>
</dbReference>
<organism evidence="3 4">
    <name type="scientific">Flavobacterium arundinis</name>
    <dbReference type="NCBI Taxonomy" id="3139143"/>
    <lineage>
        <taxon>Bacteria</taxon>
        <taxon>Pseudomonadati</taxon>
        <taxon>Bacteroidota</taxon>
        <taxon>Flavobacteriia</taxon>
        <taxon>Flavobacteriales</taxon>
        <taxon>Flavobacteriaceae</taxon>
        <taxon>Flavobacterium</taxon>
    </lineage>
</organism>
<feature type="domain" description="Fibronectin type-III" evidence="2">
    <location>
        <begin position="166"/>
        <end position="261"/>
    </location>
</feature>
<dbReference type="InterPro" id="IPR003961">
    <property type="entry name" value="FN3_dom"/>
</dbReference>
<dbReference type="Gene3D" id="2.60.40.10">
    <property type="entry name" value="Immunoglobulins"/>
    <property type="match status" value="5"/>
</dbReference>
<comment type="caution">
    <text evidence="3">The sequence shown here is derived from an EMBL/GenBank/DDBJ whole genome shotgun (WGS) entry which is preliminary data.</text>
</comment>
<gene>
    <name evidence="3" type="ORF">AAEO56_01235</name>
</gene>
<evidence type="ECO:0000259" key="2">
    <source>
        <dbReference type="PROSITE" id="PS50853"/>
    </source>
</evidence>
<feature type="domain" description="Fibronectin type-III" evidence="2">
    <location>
        <begin position="584"/>
        <end position="675"/>
    </location>
</feature>
<dbReference type="SUPFAM" id="SSF49265">
    <property type="entry name" value="Fibronectin type III"/>
    <property type="match status" value="3"/>
</dbReference>
<feature type="domain" description="Fibronectin type-III" evidence="2">
    <location>
        <begin position="792"/>
        <end position="883"/>
    </location>
</feature>
<accession>A0ABU9HRT2</accession>
<protein>
    <submittedName>
        <fullName evidence="3">T9SS sorting signal type C domain-containing protein</fullName>
    </submittedName>
</protein>
<evidence type="ECO:0000313" key="3">
    <source>
        <dbReference type="EMBL" id="MEL1242869.1"/>
    </source>
</evidence>
<dbReference type="CDD" id="cd00063">
    <property type="entry name" value="FN3"/>
    <property type="match status" value="3"/>
</dbReference>
<sequence>MIYNYQKQFNVLLLLICVIFSQYAAAGSVDYASIECTNTTSDIDTAVTTAFAGCSGSGTQIQQGNALTAGYTYNFETIGTSVKATFTLLDTKSGLVAYLWKQNPTFTETSMSAVSGQTQTFSITLTNQTAGTTLNLACKFAYAGGLSVTTYISYVVGNNCAVDTAAPTNFTATLGTVTASSVQLLFNGTDDSGSLTYTVTYGATTVTTTGTSGVQKSFVISNLTQNTPYSFSITAKDASNNLAANGPLTVAASTLVDTSTACAGTSSVAAEGTFSTGYNYSFTTSGTSVTATFKLLDTDKTGVVAYLWSQTPGFTENSMTNTSGLTFTKTITGLTVGATVNFSVKFAFAGGLSRTKYFAYTVGDACGVVPADSQAPTGFTATLGTVTMNSVQLLLNGSDNSGSLTYTITYGSNTITVTGNSGVQQTKVISGLASSTAYSFSVTAKDAAGNTAANNPIVVNATTSLDTSTACSGTSLVAAEGTFSAGYNYSFTTTGGNVTATFTMLDTDKTGVIAYLWSQTPGFSENQMTNTSGLTFTKTITGLTVGTSVSFSVKFAYAGGLVRTKYFTYTVGDSCGVVVPDTQAPTAFTATLGTVTSSTVQLLLKASDDSGGVTYTITYGATTTTVPGNSGVQVSKVILNLTPETAYNFSVTAKDASGNTAANAPVLVNATTAVDTNTMCAGTSYQAAEGTFTTGYNYSFQSSGSSVIVTFTMLDTDKSGVVAYLWRQTPFSETQMSNTSGLTFTKTITGQTAGTIINFSVKFAYAGGLVRTKYFSYTVGDNCNGIVNDTEIPGNFTATLGAVTATSAELLLNGTDNSGTVTYTITYGGSTLTITGATGVQQSKIITGLIPQHTYNFSVAATDTAGNAAANNSVVVAATTLAYVNTPCLGFSSSAAEGSFSSGYSYNFTSSANSVTATFTLLDTDKTGVIAYLWSQTPFSEAQMTNTSGLTFTKTLTGITQGTPVSLGVKFAYAGGLSRTVYFSYTAGDLCDGNPVIDTDIPTNFTASVGAVTTNSVQLLVNGSDNTGTVTYDITYGANTVTVSGASGIQQSVIITSGILPATSYSFTVSARDASGNHPVNNNIVLQATTLPNASTPCLGISTQAEEGTFSTGYTYKFVTNGTDVTATFTLLDTDKSGVVAYLLRQTPFSETIMTNTTGLTYTKTITGLTPGTTINFAVKFAYAGGLSRTKYFSYIVGDTCAGGVGDMFTTIWNGTSWSNGIPVSNQYNAIVEGNYNSDTNGEIIAGSLAVNSGEMVIASGDNFKIKGGVTVDTEATFTVQNNANLIQSDDVDNTGVISVIKESAPMYRLDYAMWASPVAAQTLKGFSPETLNNRFYHYNPLSDAYATVADPVATVFGEGEGYLIRVANDHPAFVSAETPGMPWEGTFTGVPNNGNVNVTVIPLDDQEGTENDVNGYNGIGNPYPSSINIAAFFAANQNNLANNTPIYFWRKKNDASTSCYASLTLAGYNQNSGNAWGDSSNGVFNNPNNSANWVINPGQGFIVKAVSNTVIFTNAMRVAANNGQMFRTEMEEDFTKSRLWLNLTNSEGAFGQTTIAYTPATTFGLDFGWDGEAITDGEISIYSLAGDAKLGIQARPAFDSSDVVPLEYKITTAGNYSISLDHTDGVFAADQDIYLRDNLLGGTTHDLKQGPYEFTAEAGVITGRFDLVYAEALSTNIPAFDANSMIVYKQGNVINISTGNTEIKSVAVYDVQGRLLYRANDVNAVTTAIAGLQSEQQMLIVQVQTVQGAKASRKIVF</sequence>
<dbReference type="NCBIfam" id="NF033708">
    <property type="entry name" value="T9SS_Cterm_ChiA"/>
    <property type="match status" value="1"/>
</dbReference>
<name>A0ABU9HRT2_9FLAO</name>
<dbReference type="EMBL" id="JBBYHR010000001">
    <property type="protein sequence ID" value="MEL1242869.1"/>
    <property type="molecule type" value="Genomic_DNA"/>
</dbReference>
<evidence type="ECO:0000313" key="4">
    <source>
        <dbReference type="Proteomes" id="UP001464555"/>
    </source>
</evidence>
<feature type="signal peptide" evidence="1">
    <location>
        <begin position="1"/>
        <end position="26"/>
    </location>
</feature>
<dbReference type="Pfam" id="PF00041">
    <property type="entry name" value="fn3"/>
    <property type="match status" value="2"/>
</dbReference>
<dbReference type="RefSeq" id="WP_341695193.1">
    <property type="nucleotide sequence ID" value="NZ_JBBYHR010000001.1"/>
</dbReference>
<reference evidence="3 4" key="1">
    <citation type="submission" date="2024-04" db="EMBL/GenBank/DDBJ databases">
        <title>Flavobacterium sp. DGU11 16S ribosomal RNA gene Genome sequencing and assembly.</title>
        <authorList>
            <person name="Park S."/>
        </authorList>
    </citation>
    <scope>NUCLEOTIDE SEQUENCE [LARGE SCALE GENOMIC DNA]</scope>
    <source>
        <strain evidence="3 4">DGU11</strain>
    </source>
</reference>
<keyword evidence="1" id="KW-0732">Signal</keyword>